<dbReference type="Proteomes" id="UP000515152">
    <property type="component" value="Chromosome 6"/>
</dbReference>
<accession>A0A8M1KJ53</accession>
<dbReference type="PANTHER" id="PTHR39244:SF5">
    <property type="entry name" value="NATTERIN-3-LIKE"/>
    <property type="match status" value="1"/>
</dbReference>
<evidence type="ECO:0000313" key="2">
    <source>
        <dbReference type="Proteomes" id="UP000515152"/>
    </source>
</evidence>
<dbReference type="RefSeq" id="XP_042563902.1">
    <property type="nucleotide sequence ID" value="XM_042707968.1"/>
</dbReference>
<organism evidence="2 3">
    <name type="scientific">Clupea harengus</name>
    <name type="common">Atlantic herring</name>
    <dbReference type="NCBI Taxonomy" id="7950"/>
    <lineage>
        <taxon>Eukaryota</taxon>
        <taxon>Metazoa</taxon>
        <taxon>Chordata</taxon>
        <taxon>Craniata</taxon>
        <taxon>Vertebrata</taxon>
        <taxon>Euteleostomi</taxon>
        <taxon>Actinopterygii</taxon>
        <taxon>Neopterygii</taxon>
        <taxon>Teleostei</taxon>
        <taxon>Clupei</taxon>
        <taxon>Clupeiformes</taxon>
        <taxon>Clupeoidei</taxon>
        <taxon>Clupeidae</taxon>
        <taxon>Clupea</taxon>
    </lineage>
</organism>
<evidence type="ECO:0000313" key="3">
    <source>
        <dbReference type="RefSeq" id="XP_042563902.1"/>
    </source>
</evidence>
<dbReference type="OrthoDB" id="1925699at2759"/>
<keyword evidence="2" id="KW-1185">Reference proteome</keyword>
<sequence length="416" mass="47100">MRSYLCVALTVLVLAADHTLASDTPSDTAGTPPMMYHLKEKITERLITNLPEEPAPNDQNKTTAVFVDFNETKTSNNFPPFTFDDNPNLEWQRFNGSLPSGAVGIWNSYTDRYDYVCRTFDSCETGFYHSGYGHCFFALYPKLGHTHDFYVLVNKDEFAYLEWKWGYFGYVPENSIRTCLRSDEDYVGKNKYGLGMVHSGDSFYLPWLQHFISHGNFLGYTTWYILSYQALTINADGYKQEIKHVEYYINKSRIIESPLFTVAENTVTNKGCNDAMMTMTLSATQTKSNNWKVSYPMSLATNTTVTVGIPEIVGANVTIGVEETFQTTQGLSISQSQTISLQVEITVRPNMMCIVKMQGRKFTSEIPFKARLGRAYSSGQTKWTSIYGTYRGVQVADYDTDIERCEPLADPLPCGD</sequence>
<protein>
    <submittedName>
        <fullName evidence="3">Natterin-3-like</fullName>
    </submittedName>
</protein>
<reference evidence="3" key="1">
    <citation type="submission" date="2025-08" db="UniProtKB">
        <authorList>
            <consortium name="RefSeq"/>
        </authorList>
    </citation>
    <scope>IDENTIFICATION</scope>
</reference>
<gene>
    <name evidence="3" type="primary">LOC122132947</name>
</gene>
<dbReference type="InterPro" id="IPR053237">
    <property type="entry name" value="Natterin_C"/>
</dbReference>
<feature type="chain" id="PRO_5035444957" evidence="1">
    <location>
        <begin position="22"/>
        <end position="416"/>
    </location>
</feature>
<dbReference type="Gene3D" id="2.170.15.10">
    <property type="entry name" value="Proaerolysin, chain A, domain 3"/>
    <property type="match status" value="1"/>
</dbReference>
<dbReference type="PANTHER" id="PTHR39244">
    <property type="entry name" value="NATTERIN-4"/>
    <property type="match status" value="1"/>
</dbReference>
<dbReference type="GeneID" id="122132947"/>
<keyword evidence="1" id="KW-0732">Signal</keyword>
<feature type="signal peptide" evidence="1">
    <location>
        <begin position="1"/>
        <end position="21"/>
    </location>
</feature>
<evidence type="ECO:0000256" key="1">
    <source>
        <dbReference type="SAM" id="SignalP"/>
    </source>
</evidence>
<proteinExistence type="predicted"/>
<dbReference type="KEGG" id="char:122132947"/>
<dbReference type="AlphaFoldDB" id="A0A8M1KJ53"/>
<dbReference type="CDD" id="cd20220">
    <property type="entry name" value="PFM_natterin-3-like"/>
    <property type="match status" value="1"/>
</dbReference>
<name>A0A8M1KJ53_CLUHA</name>
<dbReference type="SUPFAM" id="SSF56973">
    <property type="entry name" value="Aerolisin/ETX pore-forming domain"/>
    <property type="match status" value="1"/>
</dbReference>